<dbReference type="InterPro" id="IPR011004">
    <property type="entry name" value="Trimer_LpxA-like_sf"/>
</dbReference>
<dbReference type="Gene3D" id="2.160.10.10">
    <property type="entry name" value="Hexapeptide repeat proteins"/>
    <property type="match status" value="1"/>
</dbReference>
<dbReference type="AlphaFoldDB" id="A0A7C4H5F1"/>
<evidence type="ECO:0000256" key="1">
    <source>
        <dbReference type="ARBA" id="ARBA00007274"/>
    </source>
</evidence>
<feature type="domain" description="Nucleotidyl transferase" evidence="2">
    <location>
        <begin position="8"/>
        <end position="53"/>
    </location>
</feature>
<comment type="similarity">
    <text evidence="1">Belongs to the transferase hexapeptide repeat family.</text>
</comment>
<dbReference type="Gene3D" id="3.90.550.10">
    <property type="entry name" value="Spore Coat Polysaccharide Biosynthesis Protein SpsA, Chain A"/>
    <property type="match status" value="1"/>
</dbReference>
<organism evidence="4">
    <name type="scientific">Ignisphaera aggregans</name>
    <dbReference type="NCBI Taxonomy" id="334771"/>
    <lineage>
        <taxon>Archaea</taxon>
        <taxon>Thermoproteota</taxon>
        <taxon>Thermoprotei</taxon>
        <taxon>Desulfurococcales</taxon>
        <taxon>Desulfurococcaceae</taxon>
        <taxon>Ignisphaera</taxon>
    </lineage>
</organism>
<dbReference type="EMBL" id="DTCA01000104">
    <property type="protein sequence ID" value="HGM07415.1"/>
    <property type="molecule type" value="Genomic_DNA"/>
</dbReference>
<protein>
    <submittedName>
        <fullName evidence="4">NDP-sugar synthase</fullName>
    </submittedName>
</protein>
<evidence type="ECO:0000313" key="4">
    <source>
        <dbReference type="EMBL" id="HGM07415.1"/>
    </source>
</evidence>
<sequence length="214" mass="24488">MDMLKTGRMDFGKDIIPKLIELGYRVYGYVMKNGYWFDIGTPERYLEAMKFLLYHSDHRILEAEEKLPGVYMQGKSQASKVLHKDIVERYRRGLVKFSGVSLIGRHTDIGDNVYIEDSVIDNYSIIKSGCHILGSAIMDRSFIEDDVKIMNSIIGRHVHIEKGVTLINSYIGDNAHIGAFSKLVNVKVWPHERIPLGVHMENYEVKPVHHDVNG</sequence>
<dbReference type="Pfam" id="PF25087">
    <property type="entry name" value="GMPPB_C"/>
    <property type="match status" value="1"/>
</dbReference>
<accession>A0A7C4H5F1</accession>
<proteinExistence type="inferred from homology"/>
<dbReference type="InterPro" id="IPR056729">
    <property type="entry name" value="GMPPB_C"/>
</dbReference>
<dbReference type="PANTHER" id="PTHR22572">
    <property type="entry name" value="SUGAR-1-PHOSPHATE GUANYL TRANSFERASE"/>
    <property type="match status" value="1"/>
</dbReference>
<name>A0A7C4H5F1_9CREN</name>
<comment type="caution">
    <text evidence="4">The sequence shown here is derived from an EMBL/GenBank/DDBJ whole genome shotgun (WGS) entry which is preliminary data.</text>
</comment>
<dbReference type="InterPro" id="IPR029044">
    <property type="entry name" value="Nucleotide-diphossugar_trans"/>
</dbReference>
<feature type="domain" description="Mannose-1-phosphate guanyltransferase C-terminal" evidence="3">
    <location>
        <begin position="100"/>
        <end position="194"/>
    </location>
</feature>
<reference evidence="4" key="1">
    <citation type="journal article" date="2020" name="mSystems">
        <title>Genome- and Community-Level Interaction Insights into Carbon Utilization and Element Cycling Functions of Hydrothermarchaeota in Hydrothermal Sediment.</title>
        <authorList>
            <person name="Zhou Z."/>
            <person name="Liu Y."/>
            <person name="Xu W."/>
            <person name="Pan J."/>
            <person name="Luo Z.H."/>
            <person name="Li M."/>
        </authorList>
    </citation>
    <scope>NUCLEOTIDE SEQUENCE [LARGE SCALE GENOMIC DNA]</scope>
    <source>
        <strain evidence="4">SpSt-658</strain>
    </source>
</reference>
<evidence type="ECO:0000259" key="3">
    <source>
        <dbReference type="Pfam" id="PF25087"/>
    </source>
</evidence>
<dbReference type="Pfam" id="PF00483">
    <property type="entry name" value="NTP_transferase"/>
    <property type="match status" value="1"/>
</dbReference>
<dbReference type="InterPro" id="IPR005835">
    <property type="entry name" value="NTP_transferase_dom"/>
</dbReference>
<dbReference type="InterPro" id="IPR050486">
    <property type="entry name" value="Mannose-1P_guanyltransferase"/>
</dbReference>
<evidence type="ECO:0000259" key="2">
    <source>
        <dbReference type="Pfam" id="PF00483"/>
    </source>
</evidence>
<gene>
    <name evidence="4" type="ORF">ENU31_03275</name>
</gene>
<dbReference type="SUPFAM" id="SSF51161">
    <property type="entry name" value="Trimeric LpxA-like enzymes"/>
    <property type="match status" value="1"/>
</dbReference>